<evidence type="ECO:0000256" key="6">
    <source>
        <dbReference type="SAM" id="Phobius"/>
    </source>
</evidence>
<proteinExistence type="predicted"/>
<feature type="transmembrane region" description="Helical" evidence="6">
    <location>
        <begin position="281"/>
        <end position="314"/>
    </location>
</feature>
<feature type="transmembrane region" description="Helical" evidence="6">
    <location>
        <begin position="415"/>
        <end position="436"/>
    </location>
</feature>
<dbReference type="NCBIfam" id="TIGR00360">
    <property type="entry name" value="ComEC_N-term"/>
    <property type="match status" value="1"/>
</dbReference>
<feature type="transmembrane region" description="Helical" evidence="6">
    <location>
        <begin position="326"/>
        <end position="344"/>
    </location>
</feature>
<dbReference type="InterPro" id="IPR025405">
    <property type="entry name" value="DUF4131"/>
</dbReference>
<name>A0A7U3ZQX3_RUNSL</name>
<keyword evidence="4 6" id="KW-1133">Transmembrane helix</keyword>
<evidence type="ECO:0000313" key="10">
    <source>
        <dbReference type="Proteomes" id="UP000000493"/>
    </source>
</evidence>
<accession>A0A7U3ZQX3</accession>
<evidence type="ECO:0000313" key="9">
    <source>
        <dbReference type="EMBL" id="AEI51683.1"/>
    </source>
</evidence>
<keyword evidence="2" id="KW-1003">Cell membrane</keyword>
<feature type="transmembrane region" description="Helical" evidence="6">
    <location>
        <begin position="472"/>
        <end position="494"/>
    </location>
</feature>
<organism evidence="9 10">
    <name type="scientific">Runella slithyformis (strain ATCC 29530 / DSM 19594 / LMG 11500 / NCIMB 11436 / LSU 4)</name>
    <dbReference type="NCBI Taxonomy" id="761193"/>
    <lineage>
        <taxon>Bacteria</taxon>
        <taxon>Pseudomonadati</taxon>
        <taxon>Bacteroidota</taxon>
        <taxon>Cytophagia</taxon>
        <taxon>Cytophagales</taxon>
        <taxon>Spirosomataceae</taxon>
        <taxon>Runella</taxon>
    </lineage>
</organism>
<evidence type="ECO:0000256" key="4">
    <source>
        <dbReference type="ARBA" id="ARBA00022989"/>
    </source>
</evidence>
<dbReference type="Pfam" id="PF13567">
    <property type="entry name" value="DUF4131"/>
    <property type="match status" value="1"/>
</dbReference>
<feature type="transmembrane region" description="Helical" evidence="6">
    <location>
        <begin position="383"/>
        <end position="403"/>
    </location>
</feature>
<reference evidence="10" key="1">
    <citation type="submission" date="2011-06" db="EMBL/GenBank/DDBJ databases">
        <title>The complete genome of chromosome of Runella slithyformis DSM 19594.</title>
        <authorList>
            <consortium name="US DOE Joint Genome Institute (JGI-PGF)"/>
            <person name="Lucas S."/>
            <person name="Han J."/>
            <person name="Lapidus A."/>
            <person name="Bruce D."/>
            <person name="Goodwin L."/>
            <person name="Pitluck S."/>
            <person name="Peters L."/>
            <person name="Kyrpides N."/>
            <person name="Mavromatis K."/>
            <person name="Ivanova N."/>
            <person name="Ovchinnikova G."/>
            <person name="Zhang X."/>
            <person name="Misra M."/>
            <person name="Detter J.C."/>
            <person name="Tapia R."/>
            <person name="Han C."/>
            <person name="Land M."/>
            <person name="Hauser L."/>
            <person name="Markowitz V."/>
            <person name="Cheng J.-F."/>
            <person name="Hugenholtz P."/>
            <person name="Woyke T."/>
            <person name="Wu D."/>
            <person name="Tindall B."/>
            <person name="Faehrich R."/>
            <person name="Brambilla E."/>
            <person name="Klenk H.-P."/>
            <person name="Eisen J.A."/>
        </authorList>
    </citation>
    <scope>NUCLEOTIDE SEQUENCE [LARGE SCALE GENOMIC DNA]</scope>
    <source>
        <strain evidence="10">ATCC 29530 / DSM 19594 / LMG 11500 / NCIMB 11436 / LSU 4</strain>
    </source>
</reference>
<keyword evidence="3 6" id="KW-0812">Transmembrane</keyword>
<dbReference type="GO" id="GO:0005886">
    <property type="term" value="C:plasma membrane"/>
    <property type="evidence" value="ECO:0007669"/>
    <property type="project" value="UniProtKB-SubCell"/>
</dbReference>
<evidence type="ECO:0000259" key="8">
    <source>
        <dbReference type="Pfam" id="PF13567"/>
    </source>
</evidence>
<feature type="transmembrane region" description="Helical" evidence="6">
    <location>
        <begin position="57"/>
        <end position="75"/>
    </location>
</feature>
<keyword evidence="10" id="KW-1185">Reference proteome</keyword>
<dbReference type="InterPro" id="IPR052159">
    <property type="entry name" value="Competence_DNA_uptake"/>
</dbReference>
<dbReference type="Proteomes" id="UP000000493">
    <property type="component" value="Chromosome"/>
</dbReference>
<dbReference type="KEGG" id="rsi:Runsl_5392"/>
<feature type="transmembrane region" description="Helical" evidence="6">
    <location>
        <begin position="32"/>
        <end position="50"/>
    </location>
</feature>
<evidence type="ECO:0000256" key="2">
    <source>
        <dbReference type="ARBA" id="ARBA00022475"/>
    </source>
</evidence>
<dbReference type="PANTHER" id="PTHR30619:SF1">
    <property type="entry name" value="RECOMBINATION PROTEIN 2"/>
    <property type="match status" value="1"/>
</dbReference>
<protein>
    <submittedName>
        <fullName evidence="9">ComEC/Rec2-related protein</fullName>
    </submittedName>
</protein>
<feature type="domain" description="DUF4131" evidence="8">
    <location>
        <begin position="34"/>
        <end position="183"/>
    </location>
</feature>
<sequence length="685" mass="77703">MNVLLRYTLAFVWGILLHTALPAHRFMFIIDQWLLGWVGFSVSTLLLLLLFRRGGRYGLGTLMLLLFFSLGWLRAPSTDTVPDMPQVTAYEAVVLAPPETRAKSFKTEVEVRRGKWNGAWHPMQEKVLLYIDKNAVKPRYGDVLLIRGQPRPVDPPMNPAQFDYRTFLSRKQIYHQHYLKPTEFVLTGQSQGVWYKQWAYSVSEWSDAALRRLVVLDREYAVAKAMVLGLRDEMDSELVQSYAAAGAVHVLSVSGFHIAIFISLLTLLLKKANKSRYGRGFSLVIILLTMWFYAVLTGLSAPVIRSALMFTIFLLAEPFQRKKNKANALFGSALILLALDPLLLYSVSFQLSYAALGGILFIQPTLYQIITGKNWLLDKAWELTTVAIAAQLVTFPIAVYYFYQFPSYFLFANPFVTLLSTAMLPVAIVALTFSWVPFFADVLGWLLTMITWALNKVVVWTDALPFSKLEGLSLSVGEVGLIYGIMALLLGLVYYREIRWGWGALLLSGMLCTLQLRETQHFQHQKLVVVHAVSHQTALSFIQGNNALLLADSAFLKPNGSPFNFFLKNFYAERAIRYVHHNPIGRAMPPIKQLPFGKLIVWQGNRFLLVEQPIRQAMPPVADYIVIRNSAFRTAAHLLTVFGTQKLIFDHSNKHYLLETLQQEAETLGLPWYFIPKKGAFLAFL</sequence>
<feature type="domain" description="ComEC/Rec2-related protein" evidence="7">
    <location>
        <begin position="226"/>
        <end position="490"/>
    </location>
</feature>
<evidence type="ECO:0000259" key="7">
    <source>
        <dbReference type="Pfam" id="PF03772"/>
    </source>
</evidence>
<evidence type="ECO:0000256" key="3">
    <source>
        <dbReference type="ARBA" id="ARBA00022692"/>
    </source>
</evidence>
<reference evidence="9 10" key="2">
    <citation type="journal article" date="2012" name="Stand. Genomic Sci.">
        <title>Complete genome sequence of the aquatic bacterium Runella slithyformis type strain (LSU 4(T)).</title>
        <authorList>
            <person name="Copeland A."/>
            <person name="Zhang X."/>
            <person name="Misra M."/>
            <person name="Lapidus A."/>
            <person name="Nolan M."/>
            <person name="Lucas S."/>
            <person name="Deshpande S."/>
            <person name="Cheng J.F."/>
            <person name="Tapia R."/>
            <person name="Goodwin L.A."/>
            <person name="Pitluck S."/>
            <person name="Liolios K."/>
            <person name="Pagani I."/>
            <person name="Ivanova N."/>
            <person name="Mikhailova N."/>
            <person name="Pati A."/>
            <person name="Chen A."/>
            <person name="Palaniappan K."/>
            <person name="Land M."/>
            <person name="Hauser L."/>
            <person name="Pan C."/>
            <person name="Jeffries C.D."/>
            <person name="Detter J.C."/>
            <person name="Brambilla E.M."/>
            <person name="Rohde M."/>
            <person name="Djao O.D."/>
            <person name="Goker M."/>
            <person name="Sikorski J."/>
            <person name="Tindall B.J."/>
            <person name="Woyke T."/>
            <person name="Bristow J."/>
            <person name="Eisen J.A."/>
            <person name="Markowitz V."/>
            <person name="Hugenholtz P."/>
            <person name="Kyrpides N.C."/>
            <person name="Klenk H.P."/>
            <person name="Mavromatis K."/>
        </authorList>
    </citation>
    <scope>NUCLEOTIDE SEQUENCE [LARGE SCALE GENOMIC DNA]</scope>
    <source>
        <strain evidence="10">ATCC 29530 / DSM 19594 / LMG 11500 / NCIMB 11436 / LSU 4</strain>
    </source>
</reference>
<feature type="transmembrane region" description="Helical" evidence="6">
    <location>
        <begin position="242"/>
        <end position="269"/>
    </location>
</feature>
<dbReference type="Pfam" id="PF03772">
    <property type="entry name" value="Competence"/>
    <property type="match status" value="1"/>
</dbReference>
<dbReference type="InterPro" id="IPR004477">
    <property type="entry name" value="ComEC_N"/>
</dbReference>
<comment type="subcellular location">
    <subcellularLocation>
        <location evidence="1">Cell membrane</location>
        <topology evidence="1">Multi-pass membrane protein</topology>
    </subcellularLocation>
</comment>
<dbReference type="AlphaFoldDB" id="A0A7U3ZQX3"/>
<keyword evidence="5 6" id="KW-0472">Membrane</keyword>
<feature type="transmembrane region" description="Helical" evidence="6">
    <location>
        <begin position="351"/>
        <end position="371"/>
    </location>
</feature>
<evidence type="ECO:0000256" key="1">
    <source>
        <dbReference type="ARBA" id="ARBA00004651"/>
    </source>
</evidence>
<dbReference type="PANTHER" id="PTHR30619">
    <property type="entry name" value="DNA INTERNALIZATION/COMPETENCE PROTEIN COMEC/REC2"/>
    <property type="match status" value="1"/>
</dbReference>
<evidence type="ECO:0000256" key="5">
    <source>
        <dbReference type="ARBA" id="ARBA00023136"/>
    </source>
</evidence>
<dbReference type="EMBL" id="CP002859">
    <property type="protein sequence ID" value="AEI51683.1"/>
    <property type="molecule type" value="Genomic_DNA"/>
</dbReference>
<feature type="transmembrane region" description="Helical" evidence="6">
    <location>
        <begin position="442"/>
        <end position="460"/>
    </location>
</feature>
<gene>
    <name evidence="9" type="ordered locus">Runsl_5392</name>
</gene>